<dbReference type="Pfam" id="PF01037">
    <property type="entry name" value="AsnC_trans_reg"/>
    <property type="match status" value="1"/>
</dbReference>
<feature type="domain" description="Transcription regulator AsnC/Lrp ligand binding" evidence="1">
    <location>
        <begin position="2"/>
        <end position="46"/>
    </location>
</feature>
<proteinExistence type="predicted"/>
<reference evidence="2 3" key="1">
    <citation type="submission" date="2017-10" db="EMBL/GenBank/DDBJ databases">
        <authorList>
            <consortium name="Urmite Genomes"/>
        </authorList>
    </citation>
    <scope>NUCLEOTIDE SEQUENCE [LARGE SCALE GENOMIC DNA]</scope>
    <source>
        <strain evidence="2 3">FB-527</strain>
    </source>
</reference>
<dbReference type="InterPro" id="IPR011008">
    <property type="entry name" value="Dimeric_a/b-barrel"/>
</dbReference>
<name>A0A7Z7IIQ5_9MYCO</name>
<evidence type="ECO:0000259" key="1">
    <source>
        <dbReference type="Pfam" id="PF01037"/>
    </source>
</evidence>
<dbReference type="SUPFAM" id="SSF54909">
    <property type="entry name" value="Dimeric alpha+beta barrel"/>
    <property type="match status" value="1"/>
</dbReference>
<protein>
    <recommendedName>
        <fullName evidence="1">Transcription regulator AsnC/Lrp ligand binding domain-containing protein</fullName>
    </recommendedName>
</protein>
<dbReference type="InterPro" id="IPR019887">
    <property type="entry name" value="Tscrpt_reg_AsnC/Lrp_C"/>
</dbReference>
<dbReference type="EMBL" id="OCTY01000002">
    <property type="protein sequence ID" value="SOJ54252.1"/>
    <property type="molecule type" value="Genomic_DNA"/>
</dbReference>
<evidence type="ECO:0000313" key="3">
    <source>
        <dbReference type="Proteomes" id="UP000554965"/>
    </source>
</evidence>
<accession>A0A7Z7IIQ5</accession>
<evidence type="ECO:0000313" key="2">
    <source>
        <dbReference type="EMBL" id="SOJ54252.1"/>
    </source>
</evidence>
<keyword evidence="3" id="KW-1185">Reference proteome</keyword>
<dbReference type="Gene3D" id="3.30.70.920">
    <property type="match status" value="1"/>
</dbReference>
<sequence>MFHVAGDDDFLADVAVKGAEALRDLVLQHVTVHRMVRQTETHLVFELRDDVGVLAPPGS</sequence>
<dbReference type="Proteomes" id="UP000554965">
    <property type="component" value="Unassembled WGS sequence"/>
</dbReference>
<dbReference type="AlphaFoldDB" id="A0A7Z7IIQ5"/>
<comment type="caution">
    <text evidence="2">The sequence shown here is derived from an EMBL/GenBank/DDBJ whole genome shotgun (WGS) entry which is preliminary data.</text>
</comment>
<gene>
    <name evidence="2" type="ORF">MSIMFB_01751</name>
</gene>
<organism evidence="2 3">
    <name type="scientific">Mycobacterium simulans</name>
    <dbReference type="NCBI Taxonomy" id="627089"/>
    <lineage>
        <taxon>Bacteria</taxon>
        <taxon>Bacillati</taxon>
        <taxon>Actinomycetota</taxon>
        <taxon>Actinomycetes</taxon>
        <taxon>Mycobacteriales</taxon>
        <taxon>Mycobacteriaceae</taxon>
        <taxon>Mycobacterium</taxon>
    </lineage>
</organism>